<protein>
    <recommendedName>
        <fullName evidence="3">Intein C-terminal splicing domain-containing protein</fullName>
    </recommendedName>
</protein>
<dbReference type="Gene3D" id="2.170.16.10">
    <property type="entry name" value="Hedgehog/Intein (Hint) domain"/>
    <property type="match status" value="1"/>
</dbReference>
<dbReference type="SUPFAM" id="SSF51294">
    <property type="entry name" value="Hedgehog/intein (Hint) domain"/>
    <property type="match status" value="1"/>
</dbReference>
<dbReference type="AlphaFoldDB" id="A0A5A5TJY6"/>
<evidence type="ECO:0008006" key="3">
    <source>
        <dbReference type="Google" id="ProtNLM"/>
    </source>
</evidence>
<organism evidence="1 2">
    <name type="scientific">Dictyobacter arantiisoli</name>
    <dbReference type="NCBI Taxonomy" id="2014874"/>
    <lineage>
        <taxon>Bacteria</taxon>
        <taxon>Bacillati</taxon>
        <taxon>Chloroflexota</taxon>
        <taxon>Ktedonobacteria</taxon>
        <taxon>Ktedonobacterales</taxon>
        <taxon>Dictyobacteraceae</taxon>
        <taxon>Dictyobacter</taxon>
    </lineage>
</organism>
<dbReference type="InterPro" id="IPR036844">
    <property type="entry name" value="Hint_dom_sf"/>
</dbReference>
<dbReference type="EMBL" id="BIXY01000098">
    <property type="protein sequence ID" value="GCF11204.1"/>
    <property type="molecule type" value="Genomic_DNA"/>
</dbReference>
<reference evidence="1 2" key="1">
    <citation type="submission" date="2019-01" db="EMBL/GenBank/DDBJ databases">
        <title>Draft genome sequence of Dictyobacter sp. Uno17.</title>
        <authorList>
            <person name="Wang C.M."/>
            <person name="Zheng Y."/>
            <person name="Sakai Y."/>
            <person name="Abe K."/>
            <person name="Yokota A."/>
            <person name="Yabe S."/>
        </authorList>
    </citation>
    <scope>NUCLEOTIDE SEQUENCE [LARGE SCALE GENOMIC DNA]</scope>
    <source>
        <strain evidence="1 2">Uno17</strain>
    </source>
</reference>
<evidence type="ECO:0000313" key="2">
    <source>
        <dbReference type="Proteomes" id="UP000322530"/>
    </source>
</evidence>
<comment type="caution">
    <text evidence="1">The sequence shown here is derived from an EMBL/GenBank/DDBJ whole genome shotgun (WGS) entry which is preliminary data.</text>
</comment>
<evidence type="ECO:0000313" key="1">
    <source>
        <dbReference type="EMBL" id="GCF11204.1"/>
    </source>
</evidence>
<dbReference type="RefSeq" id="WP_172632402.1">
    <property type="nucleotide sequence ID" value="NZ_BIXY01000098.1"/>
</dbReference>
<name>A0A5A5TJY6_9CHLR</name>
<dbReference type="NCBIfam" id="TIGR01443">
    <property type="entry name" value="intein_Cterm"/>
    <property type="match status" value="1"/>
</dbReference>
<accession>A0A5A5TJY6</accession>
<gene>
    <name evidence="1" type="ORF">KDI_47680</name>
</gene>
<dbReference type="Proteomes" id="UP000322530">
    <property type="component" value="Unassembled WGS sequence"/>
</dbReference>
<proteinExistence type="predicted"/>
<sequence length="60" mass="6454">MAAHELTAGLHLMQSDGHANVILAVAPIAGVQVMYNLEVTNDHTFVVGTGSWVVHNRCAW</sequence>
<dbReference type="InterPro" id="IPR030934">
    <property type="entry name" value="Intein_C"/>
</dbReference>
<keyword evidence="2" id="KW-1185">Reference proteome</keyword>